<feature type="transmembrane region" description="Helical" evidence="7">
    <location>
        <begin position="93"/>
        <end position="112"/>
    </location>
</feature>
<feature type="transmembrane region" description="Helical" evidence="7">
    <location>
        <begin position="369"/>
        <end position="392"/>
    </location>
</feature>
<accession>A0A1Y6BGW0</accession>
<dbReference type="Pfam" id="PF00528">
    <property type="entry name" value="BPD_transp_1"/>
    <property type="match status" value="1"/>
</dbReference>
<evidence type="ECO:0000256" key="2">
    <source>
        <dbReference type="ARBA" id="ARBA00022448"/>
    </source>
</evidence>
<evidence type="ECO:0000256" key="4">
    <source>
        <dbReference type="ARBA" id="ARBA00022692"/>
    </source>
</evidence>
<dbReference type="OrthoDB" id="5287262at2"/>
<dbReference type="EMBL" id="FWZT01000005">
    <property type="protein sequence ID" value="SMF10761.1"/>
    <property type="molecule type" value="Genomic_DNA"/>
</dbReference>
<keyword evidence="10" id="KW-1185">Reference proteome</keyword>
<feature type="transmembrane region" description="Helical" evidence="7">
    <location>
        <begin position="320"/>
        <end position="337"/>
    </location>
</feature>
<dbReference type="InterPro" id="IPR051393">
    <property type="entry name" value="ABC_transporter_permease"/>
</dbReference>
<dbReference type="AlphaFoldDB" id="A0A1Y6BGW0"/>
<feature type="transmembrane region" description="Helical" evidence="7">
    <location>
        <begin position="266"/>
        <end position="285"/>
    </location>
</feature>
<proteinExistence type="inferred from homology"/>
<dbReference type="RefSeq" id="WP_132317618.1">
    <property type="nucleotide sequence ID" value="NZ_FWZT01000005.1"/>
</dbReference>
<dbReference type="SUPFAM" id="SSF161098">
    <property type="entry name" value="MetI-like"/>
    <property type="match status" value="1"/>
</dbReference>
<gene>
    <name evidence="9" type="ORF">SAMN06296036_10527</name>
</gene>
<dbReference type="PANTHER" id="PTHR30193">
    <property type="entry name" value="ABC TRANSPORTER PERMEASE PROTEIN"/>
    <property type="match status" value="1"/>
</dbReference>
<dbReference type="CDD" id="cd06261">
    <property type="entry name" value="TM_PBP2"/>
    <property type="match status" value="1"/>
</dbReference>
<dbReference type="STRING" id="1513793.SAMN06296036_10527"/>
<reference evidence="10" key="1">
    <citation type="submission" date="2017-04" db="EMBL/GenBank/DDBJ databases">
        <authorList>
            <person name="Varghese N."/>
            <person name="Submissions S."/>
        </authorList>
    </citation>
    <scope>NUCLEOTIDE SEQUENCE [LARGE SCALE GENOMIC DNA]</scope>
    <source>
        <strain evidence="10">RKEM611</strain>
    </source>
</reference>
<sequence length="405" mass="45561">MSVSVLPALSELLFLLAILFGIVALGISYLWLNFRVWHYPMYLPFKILIGLSLGGFIYASGGSGLTSSFFASIPMFIGLYYKMGLKGEYRSPLYFMAPALFGIIFLFLYPLVYEFYLSFTDLSLKTFADWIQTGSVPFAGIQNYIDVFKDRATGQSFVFVLWRTMVWTFVNLFFHLSIGLALALLLNAKGLKGVGVYRTILTLPWVIPQVIAVLVWRADFNESVGFINQFIKVMNQLVSFEWNGSIIAPLTWFGFEPQAWFLDEDALFAAACIVNIWLGIPFMMINCLGALQSIPGSVYEASSIDGASWLQKFRHITLPLLKPVMVPAAMLGAIWTFNNLNVIYLMTDQGRYEGADILVTDLFKQSFTYYRYGFAAAYSFVIFAILCVLTVIQVKVSRSNEAKAA</sequence>
<keyword evidence="3" id="KW-1003">Cell membrane</keyword>
<keyword evidence="6 7" id="KW-0472">Membrane</keyword>
<evidence type="ECO:0000313" key="10">
    <source>
        <dbReference type="Proteomes" id="UP000192907"/>
    </source>
</evidence>
<evidence type="ECO:0000313" key="9">
    <source>
        <dbReference type="EMBL" id="SMF10761.1"/>
    </source>
</evidence>
<dbReference type="Proteomes" id="UP000192907">
    <property type="component" value="Unassembled WGS sequence"/>
</dbReference>
<feature type="transmembrane region" description="Helical" evidence="7">
    <location>
        <begin position="12"/>
        <end position="32"/>
    </location>
</feature>
<name>A0A1Y6BGW0_9BACT</name>
<comment type="similarity">
    <text evidence="7">Belongs to the binding-protein-dependent transport system permease family.</text>
</comment>
<dbReference type="InterPro" id="IPR035906">
    <property type="entry name" value="MetI-like_sf"/>
</dbReference>
<dbReference type="GO" id="GO:0055085">
    <property type="term" value="P:transmembrane transport"/>
    <property type="evidence" value="ECO:0007669"/>
    <property type="project" value="InterPro"/>
</dbReference>
<evidence type="ECO:0000259" key="8">
    <source>
        <dbReference type="PROSITE" id="PS50928"/>
    </source>
</evidence>
<feature type="transmembrane region" description="Helical" evidence="7">
    <location>
        <begin position="195"/>
        <end position="216"/>
    </location>
</feature>
<dbReference type="Gene3D" id="1.10.3720.10">
    <property type="entry name" value="MetI-like"/>
    <property type="match status" value="1"/>
</dbReference>
<evidence type="ECO:0000256" key="1">
    <source>
        <dbReference type="ARBA" id="ARBA00004651"/>
    </source>
</evidence>
<feature type="transmembrane region" description="Helical" evidence="7">
    <location>
        <begin position="166"/>
        <end position="188"/>
    </location>
</feature>
<comment type="subcellular location">
    <subcellularLocation>
        <location evidence="1 7">Cell membrane</location>
        <topology evidence="1 7">Multi-pass membrane protein</topology>
    </subcellularLocation>
</comment>
<keyword evidence="4 7" id="KW-0812">Transmembrane</keyword>
<keyword evidence="2 7" id="KW-0813">Transport</keyword>
<dbReference type="PANTHER" id="PTHR30193:SF41">
    <property type="entry name" value="DIACETYLCHITOBIOSE UPTAKE SYSTEM PERMEASE PROTEIN NGCF"/>
    <property type="match status" value="1"/>
</dbReference>
<dbReference type="PROSITE" id="PS50928">
    <property type="entry name" value="ABC_TM1"/>
    <property type="match status" value="1"/>
</dbReference>
<organism evidence="9 10">
    <name type="scientific">Pseudobacteriovorax antillogorgiicola</name>
    <dbReference type="NCBI Taxonomy" id="1513793"/>
    <lineage>
        <taxon>Bacteria</taxon>
        <taxon>Pseudomonadati</taxon>
        <taxon>Bdellovibrionota</taxon>
        <taxon>Oligoflexia</taxon>
        <taxon>Oligoflexales</taxon>
        <taxon>Pseudobacteriovoracaceae</taxon>
        <taxon>Pseudobacteriovorax</taxon>
    </lineage>
</organism>
<evidence type="ECO:0000256" key="5">
    <source>
        <dbReference type="ARBA" id="ARBA00022989"/>
    </source>
</evidence>
<dbReference type="InterPro" id="IPR000515">
    <property type="entry name" value="MetI-like"/>
</dbReference>
<evidence type="ECO:0000256" key="3">
    <source>
        <dbReference type="ARBA" id="ARBA00022475"/>
    </source>
</evidence>
<dbReference type="GO" id="GO:0005886">
    <property type="term" value="C:plasma membrane"/>
    <property type="evidence" value="ECO:0007669"/>
    <property type="project" value="UniProtKB-SubCell"/>
</dbReference>
<feature type="domain" description="ABC transmembrane type-1" evidence="8">
    <location>
        <begin position="161"/>
        <end position="393"/>
    </location>
</feature>
<keyword evidence="5 7" id="KW-1133">Transmembrane helix</keyword>
<evidence type="ECO:0000256" key="6">
    <source>
        <dbReference type="ARBA" id="ARBA00023136"/>
    </source>
</evidence>
<evidence type="ECO:0000256" key="7">
    <source>
        <dbReference type="RuleBase" id="RU363032"/>
    </source>
</evidence>
<protein>
    <submittedName>
        <fullName evidence="9">Arabinogalactan oligomer / maltooligosaccharide transport system permease protein</fullName>
    </submittedName>
</protein>